<dbReference type="RefSeq" id="WP_126451112.1">
    <property type="nucleotide sequence ID" value="NZ_AP018553.1"/>
</dbReference>
<organism evidence="1 3">
    <name type="scientific">Sulfodiicoccus acidiphilus</name>
    <dbReference type="NCBI Taxonomy" id="1670455"/>
    <lineage>
        <taxon>Archaea</taxon>
        <taxon>Thermoproteota</taxon>
        <taxon>Thermoprotei</taxon>
        <taxon>Sulfolobales</taxon>
        <taxon>Sulfolobaceae</taxon>
        <taxon>Sulfodiicoccus</taxon>
    </lineage>
</organism>
<dbReference type="Proteomes" id="UP000276741">
    <property type="component" value="Chromosome"/>
</dbReference>
<accession>A0A348B6R3</accession>
<evidence type="ECO:0000313" key="3">
    <source>
        <dbReference type="Proteomes" id="UP000276741"/>
    </source>
</evidence>
<gene>
    <name evidence="2" type="ORF">GCM10007116_12220</name>
    <name evidence="1" type="ORF">HS1genome_2254</name>
</gene>
<dbReference type="AlphaFoldDB" id="A0A348B6R3"/>
<reference evidence="3" key="2">
    <citation type="submission" date="2018-04" db="EMBL/GenBank/DDBJ databases">
        <title>Complete genome sequence of Sulfodiicoccus acidiphilus strain HS-1.</title>
        <authorList>
            <person name="Sakai H.D."/>
            <person name="Kurosawa N."/>
        </authorList>
    </citation>
    <scope>NUCLEOTIDE SEQUENCE [LARGE SCALE GENOMIC DNA]</scope>
    <source>
        <strain evidence="3">HS-1</strain>
    </source>
</reference>
<sequence length="87" mass="9698">MRGTLAVRCPGADLVNRIYDNSKSHLEVKHVPLRSISSLSNLVKFLVKGGEKVLVVVPSDYESNLHVEATVLLCDELKDEAVILIWR</sequence>
<reference evidence="2" key="1">
    <citation type="journal article" date="2014" name="Int. J. Syst. Evol. Microbiol.">
        <title>Complete genome sequence of Corynebacterium casei LMG S-19264T (=DSM 44701T), isolated from a smear-ripened cheese.</title>
        <authorList>
            <consortium name="US DOE Joint Genome Institute (JGI-PGF)"/>
            <person name="Walter F."/>
            <person name="Albersmeier A."/>
            <person name="Kalinowski J."/>
            <person name="Ruckert C."/>
        </authorList>
    </citation>
    <scope>NUCLEOTIDE SEQUENCE</scope>
    <source>
        <strain evidence="2">JCM 31740</strain>
    </source>
</reference>
<dbReference type="EMBL" id="BMQS01000010">
    <property type="protein sequence ID" value="GGT96235.1"/>
    <property type="molecule type" value="Genomic_DNA"/>
</dbReference>
<evidence type="ECO:0000313" key="1">
    <source>
        <dbReference type="EMBL" id="BBD73865.1"/>
    </source>
</evidence>
<dbReference type="EMBL" id="AP018553">
    <property type="protein sequence ID" value="BBD73865.1"/>
    <property type="molecule type" value="Genomic_DNA"/>
</dbReference>
<reference evidence="1" key="3">
    <citation type="journal article" date="2019" name="BMC Res. Notes">
        <title>Complete genome sequence of the Sulfodiicoccus acidiphilus strain HS-1T, the first crenarchaeon that lacks polB3, isolated from an acidic hot spring in Ohwaku-dani, Hakone, Japan.</title>
        <authorList>
            <person name="Sakai H.D."/>
            <person name="Kurosawa N."/>
        </authorList>
    </citation>
    <scope>NUCLEOTIDE SEQUENCE</scope>
    <source>
        <strain evidence="1">HS-1</strain>
    </source>
</reference>
<reference evidence="2" key="4">
    <citation type="submission" date="2020-09" db="EMBL/GenBank/DDBJ databases">
        <authorList>
            <person name="Sun Q."/>
            <person name="Ohkuma M."/>
        </authorList>
    </citation>
    <scope>NUCLEOTIDE SEQUENCE</scope>
    <source>
        <strain evidence="2">JCM 31740</strain>
    </source>
</reference>
<dbReference type="GeneID" id="38667707"/>
<evidence type="ECO:0000313" key="2">
    <source>
        <dbReference type="EMBL" id="GGT96235.1"/>
    </source>
</evidence>
<keyword evidence="3" id="KW-1185">Reference proteome</keyword>
<dbReference type="Proteomes" id="UP000616143">
    <property type="component" value="Unassembled WGS sequence"/>
</dbReference>
<protein>
    <submittedName>
        <fullName evidence="1">Uncharacterized protein</fullName>
    </submittedName>
</protein>
<proteinExistence type="predicted"/>
<name>A0A348B6R3_9CREN</name>
<dbReference type="KEGG" id="sacd:HS1genome_2254"/>